<reference evidence="5 6" key="1">
    <citation type="submission" date="2022-06" db="EMBL/GenBank/DDBJ databases">
        <title>Isolation of gut microbiota from human fecal samples.</title>
        <authorList>
            <person name="Pamer E.G."/>
            <person name="Barat B."/>
            <person name="Waligurski E."/>
            <person name="Medina S."/>
            <person name="Paddock L."/>
            <person name="Mostad J."/>
        </authorList>
    </citation>
    <scope>NUCLEOTIDE SEQUENCE [LARGE SCALE GENOMIC DNA]</scope>
    <source>
        <strain evidence="5 6">DFI.9.73</strain>
    </source>
</reference>
<evidence type="ECO:0000256" key="3">
    <source>
        <dbReference type="ARBA" id="ARBA00023163"/>
    </source>
</evidence>
<dbReference type="Pfam" id="PF12833">
    <property type="entry name" value="HTH_18"/>
    <property type="match status" value="1"/>
</dbReference>
<dbReference type="InterPro" id="IPR014710">
    <property type="entry name" value="RmlC-like_jellyroll"/>
</dbReference>
<gene>
    <name evidence="5" type="ORF">NE695_04630</name>
</gene>
<dbReference type="PRINTS" id="PR00032">
    <property type="entry name" value="HTHARAC"/>
</dbReference>
<evidence type="ECO:0000259" key="4">
    <source>
        <dbReference type="PROSITE" id="PS01124"/>
    </source>
</evidence>
<dbReference type="InterPro" id="IPR018062">
    <property type="entry name" value="HTH_AraC-typ_CS"/>
</dbReference>
<dbReference type="InterPro" id="IPR037923">
    <property type="entry name" value="HTH-like"/>
</dbReference>
<protein>
    <submittedName>
        <fullName evidence="5">AraC family transcriptional regulator</fullName>
    </submittedName>
</protein>
<dbReference type="InterPro" id="IPR018060">
    <property type="entry name" value="HTH_AraC"/>
</dbReference>
<keyword evidence="2" id="KW-0238">DNA-binding</keyword>
<dbReference type="GeneID" id="90533999"/>
<proteinExistence type="predicted"/>
<keyword evidence="1" id="KW-0805">Transcription regulation</keyword>
<dbReference type="PANTHER" id="PTHR43280">
    <property type="entry name" value="ARAC-FAMILY TRANSCRIPTIONAL REGULATOR"/>
    <property type="match status" value="1"/>
</dbReference>
<keyword evidence="3" id="KW-0804">Transcription</keyword>
<dbReference type="InterPro" id="IPR020449">
    <property type="entry name" value="Tscrpt_reg_AraC-type_HTH"/>
</dbReference>
<evidence type="ECO:0000313" key="6">
    <source>
        <dbReference type="Proteomes" id="UP001524473"/>
    </source>
</evidence>
<dbReference type="SUPFAM" id="SSF46689">
    <property type="entry name" value="Homeodomain-like"/>
    <property type="match status" value="1"/>
</dbReference>
<evidence type="ECO:0000256" key="2">
    <source>
        <dbReference type="ARBA" id="ARBA00023125"/>
    </source>
</evidence>
<evidence type="ECO:0000313" key="5">
    <source>
        <dbReference type="EMBL" id="MCQ4839198.1"/>
    </source>
</evidence>
<dbReference type="Pfam" id="PF02311">
    <property type="entry name" value="AraC_binding"/>
    <property type="match status" value="1"/>
</dbReference>
<evidence type="ECO:0000256" key="1">
    <source>
        <dbReference type="ARBA" id="ARBA00023015"/>
    </source>
</evidence>
<dbReference type="Gene3D" id="2.60.120.10">
    <property type="entry name" value="Jelly Rolls"/>
    <property type="match status" value="1"/>
</dbReference>
<organism evidence="5 6">
    <name type="scientific">Neglectibacter timonensis</name>
    <dbReference type="NCBI Taxonomy" id="1776382"/>
    <lineage>
        <taxon>Bacteria</taxon>
        <taxon>Bacillati</taxon>
        <taxon>Bacillota</taxon>
        <taxon>Clostridia</taxon>
        <taxon>Eubacteriales</taxon>
        <taxon>Oscillospiraceae</taxon>
        <taxon>Neglectibacter</taxon>
    </lineage>
</organism>
<dbReference type="SUPFAM" id="SSF51215">
    <property type="entry name" value="Regulatory protein AraC"/>
    <property type="match status" value="1"/>
</dbReference>
<dbReference type="InterPro" id="IPR003313">
    <property type="entry name" value="AraC-bd"/>
</dbReference>
<dbReference type="PROSITE" id="PS00041">
    <property type="entry name" value="HTH_ARAC_FAMILY_1"/>
    <property type="match status" value="1"/>
</dbReference>
<dbReference type="EMBL" id="JANFZH010000007">
    <property type="protein sequence ID" value="MCQ4839198.1"/>
    <property type="molecule type" value="Genomic_DNA"/>
</dbReference>
<accession>A0ABT1RWZ7</accession>
<name>A0ABT1RWZ7_9FIRM</name>
<dbReference type="SMART" id="SM00342">
    <property type="entry name" value="HTH_ARAC"/>
    <property type="match status" value="1"/>
</dbReference>
<sequence length="293" mass="32508">MRVGFGDLDLSFSLGGAVFQVLNLVYEQLRRTIPSHSHGGGSFEIHYIASGYGTAQVGGRRYEISPGTLYVTGPHTEHAQTPDSRDPMCEYCVYFKLEEGRRHGGRAPGEEAVLRAFARTSFWFGRDTQRVGVLLEEVFEELEQRRTGYVIQAEALLKSLVVKLVRSCEEYAGTDAPAGRSSLTEKSAVIIEDYFLYEYQSLSLEELADRLGLGARQTERLLKKLYGKTFLQKKTEARMSAAVLLLSDEGRSVTAIAELLGYSSVEHFSSAFKSFYGCSPRAYRKQGAPPGAV</sequence>
<comment type="caution">
    <text evidence="5">The sequence shown here is derived from an EMBL/GenBank/DDBJ whole genome shotgun (WGS) entry which is preliminary data.</text>
</comment>
<keyword evidence="6" id="KW-1185">Reference proteome</keyword>
<feature type="domain" description="HTH araC/xylS-type" evidence="4">
    <location>
        <begin position="185"/>
        <end position="286"/>
    </location>
</feature>
<dbReference type="RefSeq" id="WP_066867570.1">
    <property type="nucleotide sequence ID" value="NZ_CABKVV010000014.1"/>
</dbReference>
<dbReference type="Gene3D" id="1.10.10.60">
    <property type="entry name" value="Homeodomain-like"/>
    <property type="match status" value="1"/>
</dbReference>
<dbReference type="InterPro" id="IPR009057">
    <property type="entry name" value="Homeodomain-like_sf"/>
</dbReference>
<dbReference type="Proteomes" id="UP001524473">
    <property type="component" value="Unassembled WGS sequence"/>
</dbReference>
<dbReference type="PANTHER" id="PTHR43280:SF2">
    <property type="entry name" value="HTH-TYPE TRANSCRIPTIONAL REGULATOR EXSA"/>
    <property type="match status" value="1"/>
</dbReference>
<dbReference type="PROSITE" id="PS01124">
    <property type="entry name" value="HTH_ARAC_FAMILY_2"/>
    <property type="match status" value="1"/>
</dbReference>